<proteinExistence type="predicted"/>
<name>A0A0E9WXC6_ANGAN</name>
<reference evidence="1" key="1">
    <citation type="submission" date="2014-11" db="EMBL/GenBank/DDBJ databases">
        <authorList>
            <person name="Amaro Gonzalez C."/>
        </authorList>
    </citation>
    <scope>NUCLEOTIDE SEQUENCE</scope>
</reference>
<reference evidence="1" key="2">
    <citation type="journal article" date="2015" name="Fish Shellfish Immunol.">
        <title>Early steps in the European eel (Anguilla anguilla)-Vibrio vulnificus interaction in the gills: Role of the RtxA13 toxin.</title>
        <authorList>
            <person name="Callol A."/>
            <person name="Pajuelo D."/>
            <person name="Ebbesson L."/>
            <person name="Teles M."/>
            <person name="MacKenzie S."/>
            <person name="Amaro C."/>
        </authorList>
    </citation>
    <scope>NUCLEOTIDE SEQUENCE</scope>
</reference>
<protein>
    <submittedName>
        <fullName evidence="1">Uncharacterized protein</fullName>
    </submittedName>
</protein>
<dbReference type="AlphaFoldDB" id="A0A0E9WXC6"/>
<dbReference type="EMBL" id="GBXM01014454">
    <property type="protein sequence ID" value="JAH94123.1"/>
    <property type="molecule type" value="Transcribed_RNA"/>
</dbReference>
<evidence type="ECO:0000313" key="1">
    <source>
        <dbReference type="EMBL" id="JAH94123.1"/>
    </source>
</evidence>
<sequence length="76" mass="8558">MYKFSFLKKKRPKVGFLLTLFSTKRMCSISAVSLSVVFCMLLPKCFYNALANRALIAIHTCCCTYVCCKMGVWGGN</sequence>
<accession>A0A0E9WXC6</accession>
<organism evidence="1">
    <name type="scientific">Anguilla anguilla</name>
    <name type="common">European freshwater eel</name>
    <name type="synonym">Muraena anguilla</name>
    <dbReference type="NCBI Taxonomy" id="7936"/>
    <lineage>
        <taxon>Eukaryota</taxon>
        <taxon>Metazoa</taxon>
        <taxon>Chordata</taxon>
        <taxon>Craniata</taxon>
        <taxon>Vertebrata</taxon>
        <taxon>Euteleostomi</taxon>
        <taxon>Actinopterygii</taxon>
        <taxon>Neopterygii</taxon>
        <taxon>Teleostei</taxon>
        <taxon>Anguilliformes</taxon>
        <taxon>Anguillidae</taxon>
        <taxon>Anguilla</taxon>
    </lineage>
</organism>